<evidence type="ECO:0000256" key="2">
    <source>
        <dbReference type="ARBA" id="ARBA00023015"/>
    </source>
</evidence>
<dbReference type="GO" id="GO:0000976">
    <property type="term" value="F:transcription cis-regulatory region binding"/>
    <property type="evidence" value="ECO:0007669"/>
    <property type="project" value="TreeGrafter"/>
</dbReference>
<comment type="similarity">
    <text evidence="1">Belongs to the LysR transcriptional regulatory family.</text>
</comment>
<dbReference type="InterPro" id="IPR005119">
    <property type="entry name" value="LysR_subst-bd"/>
</dbReference>
<gene>
    <name evidence="5" type="ORF">EVA_13402</name>
</gene>
<dbReference type="Gene3D" id="3.40.190.290">
    <property type="match status" value="1"/>
</dbReference>
<dbReference type="Pfam" id="PF03466">
    <property type="entry name" value="LysR_substrate"/>
    <property type="match status" value="1"/>
</dbReference>
<evidence type="ECO:0000256" key="1">
    <source>
        <dbReference type="ARBA" id="ARBA00009437"/>
    </source>
</evidence>
<proteinExistence type="inferred from homology"/>
<name>J9FU38_9ZZZZ</name>
<accession>J9FU38</accession>
<feature type="domain" description="LysR substrate-binding" evidence="4">
    <location>
        <begin position="36"/>
        <end position="233"/>
    </location>
</feature>
<evidence type="ECO:0000313" key="5">
    <source>
        <dbReference type="EMBL" id="EJW98491.1"/>
    </source>
</evidence>
<protein>
    <submittedName>
        <fullName evidence="5">Transcriptional regulator, LysR family</fullName>
    </submittedName>
</protein>
<reference evidence="5" key="1">
    <citation type="journal article" date="2012" name="PLoS ONE">
        <title>Gene sets for utilization of primary and secondary nutrition supplies in the distal gut of endangered iberian lynx.</title>
        <authorList>
            <person name="Alcaide M."/>
            <person name="Messina E."/>
            <person name="Richter M."/>
            <person name="Bargiela R."/>
            <person name="Peplies J."/>
            <person name="Huws S.A."/>
            <person name="Newbold C.J."/>
            <person name="Golyshin P.N."/>
            <person name="Simon M.A."/>
            <person name="Lopez G."/>
            <person name="Yakimov M.M."/>
            <person name="Ferrer M."/>
        </authorList>
    </citation>
    <scope>NUCLEOTIDE SEQUENCE</scope>
</reference>
<organism evidence="5">
    <name type="scientific">gut metagenome</name>
    <dbReference type="NCBI Taxonomy" id="749906"/>
    <lineage>
        <taxon>unclassified sequences</taxon>
        <taxon>metagenomes</taxon>
        <taxon>organismal metagenomes</taxon>
    </lineage>
</organism>
<dbReference type="PANTHER" id="PTHR30126:SF39">
    <property type="entry name" value="HTH-TYPE TRANSCRIPTIONAL REGULATOR CYSL"/>
    <property type="match status" value="1"/>
</dbReference>
<evidence type="ECO:0000256" key="3">
    <source>
        <dbReference type="ARBA" id="ARBA00023163"/>
    </source>
</evidence>
<keyword evidence="3" id="KW-0804">Transcription</keyword>
<evidence type="ECO:0000259" key="4">
    <source>
        <dbReference type="Pfam" id="PF03466"/>
    </source>
</evidence>
<dbReference type="PANTHER" id="PTHR30126">
    <property type="entry name" value="HTH-TYPE TRANSCRIPTIONAL REGULATOR"/>
    <property type="match status" value="1"/>
</dbReference>
<dbReference type="AlphaFoldDB" id="J9FU38"/>
<dbReference type="EMBL" id="AMCI01004238">
    <property type="protein sequence ID" value="EJW98491.1"/>
    <property type="molecule type" value="Genomic_DNA"/>
</dbReference>
<keyword evidence="2" id="KW-0805">Transcription regulation</keyword>
<sequence>MRITPAGTLLLKSAREILAIQENLKQNMKTINSIRPLRVGATVTVGTNIIGKIVSQMNELYPDIDIFVNVSNTDHIEHLLLHNELDIALVEGIVTNNELITHPAFLDKLCIICSSEHPFAKKPYLHASDLHSQNFILREKGSGTRSIFEAFMSSKHVPYVLKWESTSTPAILDAVSRNLGLGFVSERCAAKRIAAGELCQCPIPDIDSERFFYLCYSKSHPMTSQMKDFSEYISSLPTDFS</sequence>
<comment type="caution">
    <text evidence="5">The sequence shown here is derived from an EMBL/GenBank/DDBJ whole genome shotgun (WGS) entry which is preliminary data.</text>
</comment>
<dbReference type="SUPFAM" id="SSF53850">
    <property type="entry name" value="Periplasmic binding protein-like II"/>
    <property type="match status" value="1"/>
</dbReference>
<dbReference type="GO" id="GO:0006355">
    <property type="term" value="P:regulation of DNA-templated transcription"/>
    <property type="evidence" value="ECO:0007669"/>
    <property type="project" value="TreeGrafter"/>
</dbReference>